<dbReference type="Gene3D" id="3.60.10.10">
    <property type="entry name" value="Endonuclease/exonuclease/phosphatase"/>
    <property type="match status" value="1"/>
</dbReference>
<dbReference type="InterPro" id="IPR036691">
    <property type="entry name" value="Endo/exonu/phosph_ase_sf"/>
</dbReference>
<gene>
    <name evidence="3" type="primary">Hypp1563</name>
    <name evidence="3" type="ORF">BLAG_LOCUS14566</name>
</gene>
<dbReference type="PANTHER" id="PTHR47510">
    <property type="entry name" value="REVERSE TRANSCRIPTASE DOMAIN-CONTAINING PROTEIN"/>
    <property type="match status" value="1"/>
</dbReference>
<dbReference type="EMBL" id="OV696687">
    <property type="protein sequence ID" value="CAH1255574.1"/>
    <property type="molecule type" value="Genomic_DNA"/>
</dbReference>
<organism evidence="3 4">
    <name type="scientific">Branchiostoma lanceolatum</name>
    <name type="common">Common lancelet</name>
    <name type="synonym">Amphioxus lanceolatum</name>
    <dbReference type="NCBI Taxonomy" id="7740"/>
    <lineage>
        <taxon>Eukaryota</taxon>
        <taxon>Metazoa</taxon>
        <taxon>Chordata</taxon>
        <taxon>Cephalochordata</taxon>
        <taxon>Leptocardii</taxon>
        <taxon>Amphioxiformes</taxon>
        <taxon>Branchiostomatidae</taxon>
        <taxon>Branchiostoma</taxon>
    </lineage>
</organism>
<protein>
    <submittedName>
        <fullName evidence="3">Hypp1563 protein</fullName>
    </submittedName>
</protein>
<evidence type="ECO:0000259" key="2">
    <source>
        <dbReference type="Pfam" id="PF03372"/>
    </source>
</evidence>
<dbReference type="InterPro" id="IPR000477">
    <property type="entry name" value="RT_dom"/>
</dbReference>
<dbReference type="Proteomes" id="UP000838412">
    <property type="component" value="Chromosome 2"/>
</dbReference>
<evidence type="ECO:0000313" key="4">
    <source>
        <dbReference type="Proteomes" id="UP000838412"/>
    </source>
</evidence>
<dbReference type="AlphaFoldDB" id="A0A8J9ZKC2"/>
<evidence type="ECO:0000259" key="1">
    <source>
        <dbReference type="Pfam" id="PF00078"/>
    </source>
</evidence>
<proteinExistence type="predicted"/>
<dbReference type="SUPFAM" id="SSF56219">
    <property type="entry name" value="DNase I-like"/>
    <property type="match status" value="1"/>
</dbReference>
<sequence length="947" mass="106362">MAASLKYSSEVLRSLRHAATTSMTALKEHLRNYRILRRSRPRGKKGGKNLKRFIQVVNTRRPHLPRNGMRGLTCKSWGDRVRVLQQVTSITEKTQQDKTKAHHCFPSLLLSNARSLLPKIDELAVVAEQTGASVLGITETWLRPDIPDNVINLNGFIVHRKDRTAGIGGGVCAYVRSSVPHSRLADLEDDSFECLWLRIRPDRLPRGVNNLITGVLYNPPPGTPRHKPDREVISYLCQSVQSAEAKYPLSGVILMGDTNQLKYKPLCTRCGLKQVVKLPTRGQNQLDSIFTNLTKFYKEQPQHYPPLGQSDHQLLILPGNPWLKEPVHVNRCRTRTPAAMRSLGLALNLADFTPVEEAPHPGHKVELFYSIVCPILDKTVPLKKGNVTSQDKKWMTPRIKRLIAERQKTFLSGNTVAYRKLRNKVQRCLKSAKRLYYQKEVEHLKNTDSNKWYSMVKSLIGASVPRGGNPETSTSEEEGMCESLSEHFSSVWSKVQRVIPDVADVADQLSDATIPELSIGQVKLQLKRVNPRKATGGDNVPPWLLTTFHEELAPILCHIYNSCLQEGTFPRKWKEEMVVPVPKTSKPKGPEEFRRISLTSCFGKVLEVFVQELLLRDAGDKILDSQHGFRRGRSTVSALIQTTQAWHDALNANPKMDVHVAFIDFSRAFDTIDHGKLLCSLARMGIRRNLWSCICSYLSDRKQRVKWGGSVSESRPVLAGTPQGGIVSPTLFVIAMNNLDENIHPSVIPVKYADDLTNTECLMGSLPGLMQSSMTAVQSWATSRHEASVRELRRILDDPTHPCRQFLPPVVETTYSLRRHVAMRLSKGRRVSMTTVMLFVAVLSILFHPAAAQPQRSLLSMLTQDGADKIGDTAHVAPVVGGRVRVARAALPGYPDEAPVDGLRVRGRRSCPPRYRCRIVFSCPCVKYCRVGRRRVCCKRRCRVGLS</sequence>
<dbReference type="PANTHER" id="PTHR47510:SF3">
    <property type="entry name" value="ENDO_EXONUCLEASE_PHOSPHATASE DOMAIN-CONTAINING PROTEIN"/>
    <property type="match status" value="1"/>
</dbReference>
<feature type="domain" description="Reverse transcriptase" evidence="1">
    <location>
        <begin position="585"/>
        <end position="780"/>
    </location>
</feature>
<name>A0A8J9ZKC2_BRALA</name>
<accession>A0A8J9ZKC2</accession>
<dbReference type="Pfam" id="PF03372">
    <property type="entry name" value="Exo_endo_phos"/>
    <property type="match status" value="1"/>
</dbReference>
<dbReference type="OrthoDB" id="10037236at2759"/>
<dbReference type="InterPro" id="IPR005135">
    <property type="entry name" value="Endo/exonuclease/phosphatase"/>
</dbReference>
<dbReference type="CDD" id="cd01650">
    <property type="entry name" value="RT_nLTR_like"/>
    <property type="match status" value="1"/>
</dbReference>
<evidence type="ECO:0000313" key="3">
    <source>
        <dbReference type="EMBL" id="CAH1255574.1"/>
    </source>
</evidence>
<dbReference type="GO" id="GO:0003824">
    <property type="term" value="F:catalytic activity"/>
    <property type="evidence" value="ECO:0007669"/>
    <property type="project" value="InterPro"/>
</dbReference>
<reference evidence="3" key="1">
    <citation type="submission" date="2022-01" db="EMBL/GenBank/DDBJ databases">
        <authorList>
            <person name="Braso-Vives M."/>
        </authorList>
    </citation>
    <scope>NUCLEOTIDE SEQUENCE</scope>
</reference>
<keyword evidence="4" id="KW-1185">Reference proteome</keyword>
<feature type="domain" description="Endonuclease/exonuclease/phosphatase" evidence="2">
    <location>
        <begin position="112"/>
        <end position="260"/>
    </location>
</feature>
<dbReference type="Pfam" id="PF00078">
    <property type="entry name" value="RVT_1"/>
    <property type="match status" value="1"/>
</dbReference>